<reference evidence="1" key="1">
    <citation type="submission" date="2019-08" db="EMBL/GenBank/DDBJ databases">
        <authorList>
            <person name="Kucharzyk K."/>
            <person name="Murdoch R.W."/>
            <person name="Higgins S."/>
            <person name="Loffler F."/>
        </authorList>
    </citation>
    <scope>NUCLEOTIDE SEQUENCE</scope>
</reference>
<gene>
    <name evidence="1" type="ORF">SDC9_151072</name>
</gene>
<accession>A0A645EPA3</accession>
<name>A0A645EPA3_9ZZZZ</name>
<evidence type="ECO:0000313" key="1">
    <source>
        <dbReference type="EMBL" id="MPN03838.1"/>
    </source>
</evidence>
<organism evidence="1">
    <name type="scientific">bioreactor metagenome</name>
    <dbReference type="NCBI Taxonomy" id="1076179"/>
    <lineage>
        <taxon>unclassified sequences</taxon>
        <taxon>metagenomes</taxon>
        <taxon>ecological metagenomes</taxon>
    </lineage>
</organism>
<dbReference type="InterPro" id="IPR011990">
    <property type="entry name" value="TPR-like_helical_dom_sf"/>
</dbReference>
<evidence type="ECO:0008006" key="2">
    <source>
        <dbReference type="Google" id="ProtNLM"/>
    </source>
</evidence>
<comment type="caution">
    <text evidence="1">The sequence shown here is derived from an EMBL/GenBank/DDBJ whole genome shotgun (WGS) entry which is preliminary data.</text>
</comment>
<dbReference type="AlphaFoldDB" id="A0A645EPA3"/>
<dbReference type="EMBL" id="VSSQ01049757">
    <property type="protein sequence ID" value="MPN03838.1"/>
    <property type="molecule type" value="Genomic_DNA"/>
</dbReference>
<dbReference type="Gene3D" id="1.25.40.10">
    <property type="entry name" value="Tetratricopeptide repeat domain"/>
    <property type="match status" value="1"/>
</dbReference>
<protein>
    <recommendedName>
        <fullName evidence="2">Bacterial transcriptional activator domain-containing protein</fullName>
    </recommendedName>
</protein>
<sequence length="109" mass="12677">MLSSTQIEEEPLIAQLETALGQTIPDYRIDKFQQFRYSELELRVLLLAGLIYHETGQIRSAIPIYEFCVEYLKLTQADDALSSIQLKIKLHYSLSYACYKLKDDRQSLK</sequence>
<proteinExistence type="predicted"/>